<evidence type="ECO:0000256" key="5">
    <source>
        <dbReference type="SAM" id="MobiDB-lite"/>
    </source>
</evidence>
<evidence type="ECO:0000256" key="2">
    <source>
        <dbReference type="ARBA" id="ARBA00022723"/>
    </source>
</evidence>
<evidence type="ECO:0000256" key="4">
    <source>
        <dbReference type="ARBA" id="ARBA00022833"/>
    </source>
</evidence>
<proteinExistence type="predicted"/>
<dbReference type="EMBL" id="JBHSFW010000009">
    <property type="protein sequence ID" value="MFC4619539.1"/>
    <property type="molecule type" value="Genomic_DNA"/>
</dbReference>
<reference evidence="8" key="1">
    <citation type="journal article" date="2019" name="Int. J. Syst. Evol. Microbiol.">
        <title>The Global Catalogue of Microorganisms (GCM) 10K type strain sequencing project: providing services to taxonomists for standard genome sequencing and annotation.</title>
        <authorList>
            <consortium name="The Broad Institute Genomics Platform"/>
            <consortium name="The Broad Institute Genome Sequencing Center for Infectious Disease"/>
            <person name="Wu L."/>
            <person name="Ma J."/>
        </authorList>
    </citation>
    <scope>NUCLEOTIDE SEQUENCE [LARGE SCALE GENOMIC DNA]</scope>
    <source>
        <strain evidence="8">CGMCC 1.16306</strain>
    </source>
</reference>
<dbReference type="InterPro" id="IPR001818">
    <property type="entry name" value="Pept_M10_metallopeptidase"/>
</dbReference>
<feature type="domain" description="Peptidase M10 metallopeptidase" evidence="6">
    <location>
        <begin position="11"/>
        <end position="57"/>
    </location>
</feature>
<keyword evidence="4" id="KW-0862">Zinc</keyword>
<feature type="region of interest" description="Disordered" evidence="5">
    <location>
        <begin position="1"/>
        <end position="57"/>
    </location>
</feature>
<dbReference type="Gene3D" id="3.40.390.10">
    <property type="entry name" value="Collagenase (Catalytic Domain)"/>
    <property type="match status" value="1"/>
</dbReference>
<comment type="caution">
    <text evidence="7">The sequence shown here is derived from an EMBL/GenBank/DDBJ whole genome shotgun (WGS) entry which is preliminary data.</text>
</comment>
<keyword evidence="1" id="KW-0645">Protease</keyword>
<dbReference type="GO" id="GO:0008237">
    <property type="term" value="F:metallopeptidase activity"/>
    <property type="evidence" value="ECO:0007669"/>
    <property type="project" value="UniProtKB-KW"/>
</dbReference>
<gene>
    <name evidence="7" type="ORF">ACFO4N_12530</name>
</gene>
<evidence type="ECO:0000256" key="3">
    <source>
        <dbReference type="ARBA" id="ARBA00022801"/>
    </source>
</evidence>
<name>A0ABV9GPM1_9BACL</name>
<keyword evidence="2" id="KW-0479">Metal-binding</keyword>
<evidence type="ECO:0000256" key="1">
    <source>
        <dbReference type="ARBA" id="ARBA00022670"/>
    </source>
</evidence>
<dbReference type="RefSeq" id="WP_376846669.1">
    <property type="nucleotide sequence ID" value="NZ_JBHSFW010000009.1"/>
</dbReference>
<dbReference type="InterPro" id="IPR024079">
    <property type="entry name" value="MetalloPept_cat_dom_sf"/>
</dbReference>
<dbReference type="EC" id="3.4.24.-" evidence="7"/>
<dbReference type="Pfam" id="PF00413">
    <property type="entry name" value="Peptidase_M10"/>
    <property type="match status" value="1"/>
</dbReference>
<keyword evidence="7" id="KW-0482">Metalloprotease</keyword>
<accession>A0ABV9GPM1</accession>
<evidence type="ECO:0000259" key="6">
    <source>
        <dbReference type="Pfam" id="PF00413"/>
    </source>
</evidence>
<evidence type="ECO:0000313" key="7">
    <source>
        <dbReference type="EMBL" id="MFC4619539.1"/>
    </source>
</evidence>
<keyword evidence="3 7" id="KW-0378">Hydrolase</keyword>
<dbReference type="Proteomes" id="UP001596022">
    <property type="component" value="Unassembled WGS sequence"/>
</dbReference>
<evidence type="ECO:0000313" key="8">
    <source>
        <dbReference type="Proteomes" id="UP001596022"/>
    </source>
</evidence>
<keyword evidence="8" id="KW-1185">Reference proteome</keyword>
<dbReference type="SUPFAM" id="SSF55486">
    <property type="entry name" value="Metalloproteases ('zincins'), catalytic domain"/>
    <property type="match status" value="1"/>
</dbReference>
<sequence>MSKISTKNVARTAAGHELGHGIGLDQSSSKAMMSSSRDRTKVYVPQTDDINGVNARY</sequence>
<organism evidence="7 8">
    <name type="scientific">Camelliibacillus cellulosilyticus</name>
    <dbReference type="NCBI Taxonomy" id="2174486"/>
    <lineage>
        <taxon>Bacteria</taxon>
        <taxon>Bacillati</taxon>
        <taxon>Bacillota</taxon>
        <taxon>Bacilli</taxon>
        <taxon>Bacillales</taxon>
        <taxon>Sporolactobacillaceae</taxon>
        <taxon>Camelliibacillus</taxon>
    </lineage>
</organism>
<protein>
    <submittedName>
        <fullName evidence="7">Matrixin family metalloprotease</fullName>
        <ecNumber evidence="7">3.4.24.-</ecNumber>
    </submittedName>
</protein>